<dbReference type="Proteomes" id="UP000626148">
    <property type="component" value="Unassembled WGS sequence"/>
</dbReference>
<proteinExistence type="predicted"/>
<reference evidence="1" key="2">
    <citation type="submission" date="2020-09" db="EMBL/GenBank/DDBJ databases">
        <authorList>
            <person name="Sun Q."/>
            <person name="Kim S."/>
        </authorList>
    </citation>
    <scope>NUCLEOTIDE SEQUENCE</scope>
    <source>
        <strain evidence="1">KCTC 22169</strain>
    </source>
</reference>
<organism evidence="1 2">
    <name type="scientific">Saccharospirillum salsuginis</name>
    <dbReference type="NCBI Taxonomy" id="418750"/>
    <lineage>
        <taxon>Bacteria</taxon>
        <taxon>Pseudomonadati</taxon>
        <taxon>Pseudomonadota</taxon>
        <taxon>Gammaproteobacteria</taxon>
        <taxon>Oceanospirillales</taxon>
        <taxon>Saccharospirillaceae</taxon>
        <taxon>Saccharospirillum</taxon>
    </lineage>
</organism>
<accession>A0A918KSA3</accession>
<sequence>MSNGFRYMLFLFYTANYSINARMDFAKTNIKTGPATLFQRVENTEPTGVE</sequence>
<name>A0A918KSA3_9GAMM</name>
<comment type="caution">
    <text evidence="1">The sequence shown here is derived from an EMBL/GenBank/DDBJ whole genome shotgun (WGS) entry which is preliminary data.</text>
</comment>
<gene>
    <name evidence="1" type="ORF">GCM10007392_47920</name>
</gene>
<evidence type="ECO:0000313" key="1">
    <source>
        <dbReference type="EMBL" id="GGX75125.1"/>
    </source>
</evidence>
<evidence type="ECO:0000313" key="2">
    <source>
        <dbReference type="Proteomes" id="UP000626148"/>
    </source>
</evidence>
<dbReference type="AlphaFoldDB" id="A0A918KSA3"/>
<reference evidence="1" key="1">
    <citation type="journal article" date="2014" name="Int. J. Syst. Evol. Microbiol.">
        <title>Complete genome sequence of Corynebacterium casei LMG S-19264T (=DSM 44701T), isolated from a smear-ripened cheese.</title>
        <authorList>
            <consortium name="US DOE Joint Genome Institute (JGI-PGF)"/>
            <person name="Walter F."/>
            <person name="Albersmeier A."/>
            <person name="Kalinowski J."/>
            <person name="Ruckert C."/>
        </authorList>
    </citation>
    <scope>NUCLEOTIDE SEQUENCE</scope>
    <source>
        <strain evidence="1">KCTC 22169</strain>
    </source>
</reference>
<keyword evidence="2" id="KW-1185">Reference proteome</keyword>
<dbReference type="EMBL" id="BMXR01000020">
    <property type="protein sequence ID" value="GGX75125.1"/>
    <property type="molecule type" value="Genomic_DNA"/>
</dbReference>
<protein>
    <submittedName>
        <fullName evidence="1">Uncharacterized protein</fullName>
    </submittedName>
</protein>